<accession>A0ABS5IG84</accession>
<keyword evidence="3" id="KW-1185">Reference proteome</keyword>
<dbReference type="PANTHER" id="PTHR30006">
    <property type="entry name" value="THIAMINE-BINDING PERIPLASMIC PROTEIN-RELATED"/>
    <property type="match status" value="1"/>
</dbReference>
<evidence type="ECO:0000313" key="2">
    <source>
        <dbReference type="EMBL" id="MBR9973435.1"/>
    </source>
</evidence>
<dbReference type="Proteomes" id="UP000680714">
    <property type="component" value="Unassembled WGS sequence"/>
</dbReference>
<dbReference type="Pfam" id="PF13343">
    <property type="entry name" value="SBP_bac_6"/>
    <property type="match status" value="1"/>
</dbReference>
<proteinExistence type="predicted"/>
<dbReference type="Gene3D" id="3.40.190.10">
    <property type="entry name" value="Periplasmic binding protein-like II"/>
    <property type="match status" value="2"/>
</dbReference>
<dbReference type="EMBL" id="JAGTUF010000023">
    <property type="protein sequence ID" value="MBR9973435.1"/>
    <property type="molecule type" value="Genomic_DNA"/>
</dbReference>
<protein>
    <submittedName>
        <fullName evidence="2">ABC transporter substrate-binding protein</fullName>
    </submittedName>
</protein>
<dbReference type="SUPFAM" id="SSF53850">
    <property type="entry name" value="Periplasmic binding protein-like II"/>
    <property type="match status" value="1"/>
</dbReference>
<keyword evidence="1" id="KW-0732">Signal</keyword>
<sequence>MGVLEIPSILPLDISRPPQVFGDPDSPRARATGWDVLGSVPVPLRHMVRDGVASLVADLRHHGGPALKCCFPMGQGGTTPFQRLRHIRQLDAYPDMLVSAEGANLFNRAFHRRFVEGGEFCAAQPSGVDEVFTRAGLVDPKGWIGVFAVAPFVLLVDRERLGERPIPRRWADLADPVYAGQVVFGGWRAPGERRYGAVNTFFLHCMAHELGLGGLARILANVPCLLHSAQMPRLAGTDAAPGGIMVAPLSLADMCPRRHRTQIVWPEDGALAYPLWLTVKRSRRQDLTPLVEHFHGPELAALLNSNRYPALCPGQRPPMPAWAKLKWPGWDFVRDPESAAQAKAVRKLFLYWQEYWACG</sequence>
<evidence type="ECO:0000256" key="1">
    <source>
        <dbReference type="ARBA" id="ARBA00022729"/>
    </source>
</evidence>
<reference evidence="2 3" key="1">
    <citation type="submission" date="2021-04" db="EMBL/GenBank/DDBJ databases">
        <title>Magnetospirillum sulfuroxidans sp. nov., a facultative chemolithoautotrophic sulfur-oxidizing alphaproteobacterium isolated from freshwater sediment and proposals for Paramagetospirillum gen. nov., and Magnetospirillaceae fam. nov.</title>
        <authorList>
            <person name="Koziaeva V."/>
            <person name="Geelhoed J.S."/>
            <person name="Sorokin D.Y."/>
            <person name="Grouzdev D.S."/>
        </authorList>
    </citation>
    <scope>NUCLEOTIDE SEQUENCE [LARGE SCALE GENOMIC DNA]</scope>
    <source>
        <strain evidence="2 3">J10</strain>
    </source>
</reference>
<gene>
    <name evidence="2" type="ORF">KEC16_17045</name>
</gene>
<name>A0ABS5IG84_9PROT</name>
<comment type="caution">
    <text evidence="2">The sequence shown here is derived from an EMBL/GenBank/DDBJ whole genome shotgun (WGS) entry which is preliminary data.</text>
</comment>
<organism evidence="2 3">
    <name type="scientific">Magnetospirillum sulfuroxidans</name>
    <dbReference type="NCBI Taxonomy" id="611300"/>
    <lineage>
        <taxon>Bacteria</taxon>
        <taxon>Pseudomonadati</taxon>
        <taxon>Pseudomonadota</taxon>
        <taxon>Alphaproteobacteria</taxon>
        <taxon>Rhodospirillales</taxon>
        <taxon>Rhodospirillaceae</taxon>
        <taxon>Magnetospirillum</taxon>
    </lineage>
</organism>
<dbReference type="RefSeq" id="WP_211551157.1">
    <property type="nucleotide sequence ID" value="NZ_JAGTUF010000023.1"/>
</dbReference>
<dbReference type="PANTHER" id="PTHR30006:SF2">
    <property type="entry name" value="ABC TRANSPORTER SUBSTRATE-BINDING PROTEIN"/>
    <property type="match status" value="1"/>
</dbReference>
<evidence type="ECO:0000313" key="3">
    <source>
        <dbReference type="Proteomes" id="UP000680714"/>
    </source>
</evidence>